<proteinExistence type="predicted"/>
<dbReference type="GeneID" id="41985031"/>
<reference evidence="2 3" key="1">
    <citation type="submission" date="2018-05" db="EMBL/GenBank/DDBJ databases">
        <title>Genome sequencing and assembly of the regulated plant pathogen Lachnellula willkommii and related sister species for the development of diagnostic species identification markers.</title>
        <authorList>
            <person name="Giroux E."/>
            <person name="Bilodeau G."/>
        </authorList>
    </citation>
    <scope>NUCLEOTIDE SEQUENCE [LARGE SCALE GENOMIC DNA]</scope>
    <source>
        <strain evidence="2 3">CBS 185.66</strain>
    </source>
</reference>
<feature type="region of interest" description="Disordered" evidence="1">
    <location>
        <begin position="1"/>
        <end position="33"/>
    </location>
</feature>
<comment type="caution">
    <text evidence="2">The sequence shown here is derived from an EMBL/GenBank/DDBJ whole genome shotgun (WGS) entry which is preliminary data.</text>
</comment>
<keyword evidence="3" id="KW-1185">Reference proteome</keyword>
<evidence type="ECO:0000313" key="3">
    <source>
        <dbReference type="Proteomes" id="UP000431533"/>
    </source>
</evidence>
<dbReference type="EMBL" id="QGMH01000059">
    <property type="protein sequence ID" value="TVY26913.1"/>
    <property type="molecule type" value="Genomic_DNA"/>
</dbReference>
<dbReference type="AlphaFoldDB" id="A0A8H8R1V5"/>
<gene>
    <name evidence="2" type="ORF">LHYA1_G004833</name>
</gene>
<feature type="compositionally biased region" description="Acidic residues" evidence="1">
    <location>
        <begin position="7"/>
        <end position="18"/>
    </location>
</feature>
<dbReference type="RefSeq" id="XP_031005701.1">
    <property type="nucleotide sequence ID" value="XM_031149788.1"/>
</dbReference>
<evidence type="ECO:0000256" key="1">
    <source>
        <dbReference type="SAM" id="MobiDB-lite"/>
    </source>
</evidence>
<accession>A0A8H8R1V5</accession>
<organism evidence="2 3">
    <name type="scientific">Lachnellula hyalina</name>
    <dbReference type="NCBI Taxonomy" id="1316788"/>
    <lineage>
        <taxon>Eukaryota</taxon>
        <taxon>Fungi</taxon>
        <taxon>Dikarya</taxon>
        <taxon>Ascomycota</taxon>
        <taxon>Pezizomycotina</taxon>
        <taxon>Leotiomycetes</taxon>
        <taxon>Helotiales</taxon>
        <taxon>Lachnaceae</taxon>
        <taxon>Lachnellula</taxon>
    </lineage>
</organism>
<protein>
    <submittedName>
        <fullName evidence="2">Uncharacterized protein</fullName>
    </submittedName>
</protein>
<evidence type="ECO:0000313" key="2">
    <source>
        <dbReference type="EMBL" id="TVY26913.1"/>
    </source>
</evidence>
<feature type="compositionally biased region" description="Low complexity" evidence="1">
    <location>
        <begin position="22"/>
        <end position="33"/>
    </location>
</feature>
<name>A0A8H8R1V5_9HELO</name>
<dbReference type="Proteomes" id="UP000431533">
    <property type="component" value="Unassembled WGS sequence"/>
</dbReference>
<sequence length="79" mass="8715">MAANNIEPDDFDFDDEGADFGSAESSTASISSSLVQGVDEYGRRYASYGKAGKSTSVAHARIYIYSWQRLIFGRVWHAD</sequence>